<dbReference type="NCBIfam" id="NF010093">
    <property type="entry name" value="PRK13579.1"/>
    <property type="match status" value="1"/>
</dbReference>
<dbReference type="EMBL" id="BAPV01000001">
    <property type="protein sequence ID" value="GBQ82899.1"/>
    <property type="molecule type" value="Genomic_DNA"/>
</dbReference>
<dbReference type="InterPro" id="IPR027266">
    <property type="entry name" value="TrmE/GcvT-like"/>
</dbReference>
<dbReference type="Gene3D" id="2.40.30.110">
    <property type="entry name" value="Aminomethyltransferase beta-barrel domains"/>
    <property type="match status" value="1"/>
</dbReference>
<dbReference type="Gene3D" id="3.30.1360.120">
    <property type="entry name" value="Probable tRNA modification gtpase trme, domain 1"/>
    <property type="match status" value="1"/>
</dbReference>
<sequence>MFDPLSFTPLNDLHIELGARMVPFAGYSMPLQYPAGLMAEHLHTRKSAGLFDVSHMGQLRITPKQGTLNDAALALESLIPVDLAGLGANRQRYGFLTNDAGGIRDDLMVANMGDWLFVVVNASCKAADTALMEAALGDRVVIEKLDDRALLALQGPEAVNVLQDLCPEAAEMRFMDAIEADIDGVACTLTRSGYTGEDGYEIGIPAEHAEQIARALLADERVLPIGLGARDSLRLESGLCLYGNDLDETTTPVEAALGWAMQKARREGGARAGGYPGAEIIMKQAREGVSRLRVGLAAEGRAPVRAGTELFADEAGTQKVGVVTSGAFGPSINAPVAMGYVETAYAVLGTTLYGALRGKFVPVQVRALPFVPPGFKR</sequence>
<dbReference type="InterPro" id="IPR029043">
    <property type="entry name" value="GcvT/YgfZ_C"/>
</dbReference>
<dbReference type="PANTHER" id="PTHR43757:SF2">
    <property type="entry name" value="AMINOMETHYLTRANSFERASE, MITOCHONDRIAL"/>
    <property type="match status" value="1"/>
</dbReference>
<dbReference type="SUPFAM" id="SSF103025">
    <property type="entry name" value="Folate-binding domain"/>
    <property type="match status" value="1"/>
</dbReference>
<dbReference type="NCBIfam" id="NF001567">
    <property type="entry name" value="PRK00389.1"/>
    <property type="match status" value="1"/>
</dbReference>
<evidence type="ECO:0000313" key="10">
    <source>
        <dbReference type="Proteomes" id="UP001062776"/>
    </source>
</evidence>
<dbReference type="Gene3D" id="4.10.1250.10">
    <property type="entry name" value="Aminomethyltransferase fragment"/>
    <property type="match status" value="1"/>
</dbReference>
<organism evidence="9 10">
    <name type="scientific">Asaia krungthepensis NRIC 0535</name>
    <dbReference type="NCBI Taxonomy" id="1307925"/>
    <lineage>
        <taxon>Bacteria</taxon>
        <taxon>Pseudomonadati</taxon>
        <taxon>Pseudomonadota</taxon>
        <taxon>Alphaproteobacteria</taxon>
        <taxon>Acetobacterales</taxon>
        <taxon>Acetobacteraceae</taxon>
        <taxon>Asaia</taxon>
    </lineage>
</organism>
<dbReference type="Gene3D" id="3.30.70.1400">
    <property type="entry name" value="Aminomethyltransferase beta-barrel domains"/>
    <property type="match status" value="1"/>
</dbReference>
<evidence type="ECO:0000259" key="7">
    <source>
        <dbReference type="Pfam" id="PF01571"/>
    </source>
</evidence>
<dbReference type="RefSeq" id="WP_264813921.1">
    <property type="nucleotide sequence ID" value="NZ_BAPV01000001.1"/>
</dbReference>
<keyword evidence="4" id="KW-0808">Transferase</keyword>
<accession>A0ABQ0PVV1</accession>
<dbReference type="EC" id="2.1.2.10" evidence="2"/>
<comment type="catalytic activity">
    <reaction evidence="6">
        <text>N(6)-[(R)-S(8)-aminomethyldihydrolipoyl]-L-lysyl-[protein] + (6S)-5,6,7,8-tetrahydrofolate = N(6)-[(R)-dihydrolipoyl]-L-lysyl-[protein] + (6R)-5,10-methylene-5,6,7,8-tetrahydrofolate + NH4(+)</text>
        <dbReference type="Rhea" id="RHEA:16945"/>
        <dbReference type="Rhea" id="RHEA-COMP:10475"/>
        <dbReference type="Rhea" id="RHEA-COMP:10492"/>
        <dbReference type="ChEBI" id="CHEBI:15636"/>
        <dbReference type="ChEBI" id="CHEBI:28938"/>
        <dbReference type="ChEBI" id="CHEBI:57453"/>
        <dbReference type="ChEBI" id="CHEBI:83100"/>
        <dbReference type="ChEBI" id="CHEBI:83143"/>
        <dbReference type="EC" id="2.1.2.10"/>
    </reaction>
</comment>
<dbReference type="PIRSF" id="PIRSF006487">
    <property type="entry name" value="GcvT"/>
    <property type="match status" value="1"/>
</dbReference>
<reference evidence="9" key="1">
    <citation type="submission" date="2013-04" db="EMBL/GenBank/DDBJ databases">
        <title>The genome sequencing project of 58 acetic acid bacteria.</title>
        <authorList>
            <person name="Okamoto-Kainuma A."/>
            <person name="Ishikawa M."/>
            <person name="Umino S."/>
            <person name="Koizumi Y."/>
            <person name="Shiwa Y."/>
            <person name="Yoshikawa H."/>
            <person name="Matsutani M."/>
            <person name="Matsushita K."/>
        </authorList>
    </citation>
    <scope>NUCLEOTIDE SEQUENCE</scope>
    <source>
        <strain evidence="9">NRIC 0535</strain>
    </source>
</reference>
<protein>
    <recommendedName>
        <fullName evidence="2">aminomethyltransferase</fullName>
        <ecNumber evidence="2">2.1.2.10</ecNumber>
    </recommendedName>
    <alternativeName>
        <fullName evidence="5">Glycine cleavage system T protein</fullName>
    </alternativeName>
</protein>
<dbReference type="Pfam" id="PF08669">
    <property type="entry name" value="GCV_T_C"/>
    <property type="match status" value="1"/>
</dbReference>
<dbReference type="NCBIfam" id="TIGR00528">
    <property type="entry name" value="gcvT"/>
    <property type="match status" value="1"/>
</dbReference>
<evidence type="ECO:0000259" key="8">
    <source>
        <dbReference type="Pfam" id="PF08669"/>
    </source>
</evidence>
<feature type="domain" description="Aminomethyltransferase C-terminal" evidence="8">
    <location>
        <begin position="293"/>
        <end position="371"/>
    </location>
</feature>
<name>A0ABQ0PVV1_9PROT</name>
<dbReference type="Pfam" id="PF01571">
    <property type="entry name" value="GCV_T"/>
    <property type="match status" value="1"/>
</dbReference>
<proteinExistence type="inferred from homology"/>
<dbReference type="SUPFAM" id="SSF101790">
    <property type="entry name" value="Aminomethyltransferase beta-barrel domain"/>
    <property type="match status" value="1"/>
</dbReference>
<comment type="caution">
    <text evidence="9">The sequence shown here is derived from an EMBL/GenBank/DDBJ whole genome shotgun (WGS) entry which is preliminary data.</text>
</comment>
<evidence type="ECO:0000256" key="1">
    <source>
        <dbReference type="ARBA" id="ARBA00008609"/>
    </source>
</evidence>
<keyword evidence="10" id="KW-1185">Reference proteome</keyword>
<evidence type="ECO:0000313" key="9">
    <source>
        <dbReference type="EMBL" id="GBQ82899.1"/>
    </source>
</evidence>
<feature type="domain" description="GCVT N-terminal" evidence="7">
    <location>
        <begin position="11"/>
        <end position="263"/>
    </location>
</feature>
<dbReference type="PANTHER" id="PTHR43757">
    <property type="entry name" value="AMINOMETHYLTRANSFERASE"/>
    <property type="match status" value="1"/>
</dbReference>
<evidence type="ECO:0000256" key="3">
    <source>
        <dbReference type="ARBA" id="ARBA00022576"/>
    </source>
</evidence>
<dbReference type="InterPro" id="IPR006222">
    <property type="entry name" value="GCVT_N"/>
</dbReference>
<dbReference type="InterPro" id="IPR013977">
    <property type="entry name" value="GcvT_C"/>
</dbReference>
<dbReference type="Proteomes" id="UP001062776">
    <property type="component" value="Unassembled WGS sequence"/>
</dbReference>
<evidence type="ECO:0000256" key="4">
    <source>
        <dbReference type="ARBA" id="ARBA00022679"/>
    </source>
</evidence>
<gene>
    <name evidence="9" type="ORF">AA0535_0106</name>
</gene>
<evidence type="ECO:0000256" key="2">
    <source>
        <dbReference type="ARBA" id="ARBA00012616"/>
    </source>
</evidence>
<evidence type="ECO:0000256" key="6">
    <source>
        <dbReference type="ARBA" id="ARBA00047665"/>
    </source>
</evidence>
<evidence type="ECO:0000256" key="5">
    <source>
        <dbReference type="ARBA" id="ARBA00031395"/>
    </source>
</evidence>
<dbReference type="InterPro" id="IPR028896">
    <property type="entry name" value="GcvT/YgfZ/DmdA"/>
</dbReference>
<dbReference type="InterPro" id="IPR006223">
    <property type="entry name" value="GcvT"/>
</dbReference>
<keyword evidence="3" id="KW-0032">Aminotransferase</keyword>
<comment type="similarity">
    <text evidence="1">Belongs to the GcvT family.</text>
</comment>